<keyword evidence="2" id="KW-1185">Reference proteome</keyword>
<evidence type="ECO:0000313" key="2">
    <source>
        <dbReference type="Proteomes" id="UP000502706"/>
    </source>
</evidence>
<dbReference type="RefSeq" id="WP_166396986.1">
    <property type="nucleotide sequence ID" value="NZ_CP045121.1"/>
</dbReference>
<dbReference type="Proteomes" id="UP000502706">
    <property type="component" value="Chromosome"/>
</dbReference>
<dbReference type="PANTHER" id="PTHR38479">
    <property type="entry name" value="LMO0824 PROTEIN"/>
    <property type="match status" value="1"/>
</dbReference>
<name>A0A6G8PYP2_9ACTN</name>
<sequence length="363" mass="39942">MPAPERTLTLRELNRATLARQILLGREALPVPEAVGRLIGLQAQVVSPPYAGLWTRLEGFRPRDLTHALEERKIVRATLMRSTLHLMTAEDYLLLRPALQPALSRALNSFFGKRARGLDAERIVAAARAYLDEEPRAYGELRSHLAGLYPDRDPEALAYAARTYLPMVQVPSVGAAWGFSGRPPYATSESWLGEAPSGSGSPRALILRYLAAFGPATTGDAQAYLGMARLKEHVEALRPELRAFRDEGGRELFDLPDAPLPGADAPAPVRFLPEYDNVLLAHADRTRVIADEHRARVFLSAGRVRATFLVDGFVAGTWKVEREGGSARLEIEPFGTLPDETRSSLDEEGERLLRFFAEPSGAT</sequence>
<dbReference type="AlphaFoldDB" id="A0A6G8PYP2"/>
<accession>A0A6G8PYP2</accession>
<protein>
    <submittedName>
        <fullName evidence="1">Winged helix DNA-binding domain-containing protein</fullName>
    </submittedName>
</protein>
<dbReference type="Pfam" id="PF06224">
    <property type="entry name" value="AlkZ-like"/>
    <property type="match status" value="1"/>
</dbReference>
<dbReference type="EMBL" id="CP045121">
    <property type="protein sequence ID" value="QIN79322.1"/>
    <property type="molecule type" value="Genomic_DNA"/>
</dbReference>
<evidence type="ECO:0000313" key="1">
    <source>
        <dbReference type="EMBL" id="QIN79322.1"/>
    </source>
</evidence>
<dbReference type="GO" id="GO:0003677">
    <property type="term" value="F:DNA binding"/>
    <property type="evidence" value="ECO:0007669"/>
    <property type="project" value="UniProtKB-KW"/>
</dbReference>
<organism evidence="1 2">
    <name type="scientific">Rubrobacter marinus</name>
    <dbReference type="NCBI Taxonomy" id="2653852"/>
    <lineage>
        <taxon>Bacteria</taxon>
        <taxon>Bacillati</taxon>
        <taxon>Actinomycetota</taxon>
        <taxon>Rubrobacteria</taxon>
        <taxon>Rubrobacterales</taxon>
        <taxon>Rubrobacteraceae</taxon>
        <taxon>Rubrobacter</taxon>
    </lineage>
</organism>
<dbReference type="InterPro" id="IPR009351">
    <property type="entry name" value="AlkZ-like"/>
</dbReference>
<gene>
    <name evidence="1" type="ORF">GBA65_13280</name>
</gene>
<reference evidence="1 2" key="1">
    <citation type="submission" date="2019-10" db="EMBL/GenBank/DDBJ databases">
        <title>Rubrobacter sp nov SCSIO 52915 isolated from a deep-sea sediment in the South China Sea.</title>
        <authorList>
            <person name="Chen R.W."/>
        </authorList>
    </citation>
    <scope>NUCLEOTIDE SEQUENCE [LARGE SCALE GENOMIC DNA]</scope>
    <source>
        <strain evidence="1 2">SCSIO 52915</strain>
    </source>
</reference>
<proteinExistence type="predicted"/>
<dbReference type="KEGG" id="rmar:GBA65_13280"/>
<keyword evidence="1" id="KW-0238">DNA-binding</keyword>
<dbReference type="PANTHER" id="PTHR38479:SF2">
    <property type="entry name" value="WINGED HELIX DNA-BINDING DOMAIN-CONTAINING PROTEIN"/>
    <property type="match status" value="1"/>
</dbReference>